<keyword evidence="7" id="KW-0206">Cytoskeleton</keyword>
<evidence type="ECO:0000256" key="10">
    <source>
        <dbReference type="SAM" id="MobiDB-lite"/>
    </source>
</evidence>
<dbReference type="RefSeq" id="XP_004365288.1">
    <property type="nucleotide sequence ID" value="XM_004365231.2"/>
</dbReference>
<evidence type="ECO:0000256" key="2">
    <source>
        <dbReference type="ARBA" id="ARBA00006489"/>
    </source>
</evidence>
<dbReference type="AlphaFoldDB" id="A0A0D2WIH2"/>
<keyword evidence="4 8" id="KW-0853">WD repeat</keyword>
<dbReference type="InterPro" id="IPR015943">
    <property type="entry name" value="WD40/YVTN_repeat-like_dom_sf"/>
</dbReference>
<dbReference type="PROSITE" id="PS50082">
    <property type="entry name" value="WD_REPEATS_2"/>
    <property type="match status" value="4"/>
</dbReference>
<proteinExistence type="inferred from homology"/>
<dbReference type="SMART" id="SM00320">
    <property type="entry name" value="WD40"/>
    <property type="match status" value="10"/>
</dbReference>
<dbReference type="FunFam" id="2.130.10.10:FF:000320">
    <property type="entry name" value="echinoderm microtubule-associated protein-like 6"/>
    <property type="match status" value="1"/>
</dbReference>
<feature type="repeat" description="WD" evidence="8">
    <location>
        <begin position="515"/>
        <end position="556"/>
    </location>
</feature>
<dbReference type="GO" id="GO:0005874">
    <property type="term" value="C:microtubule"/>
    <property type="evidence" value="ECO:0007669"/>
    <property type="project" value="UniProtKB-KW"/>
</dbReference>
<dbReference type="SUPFAM" id="SSF50998">
    <property type="entry name" value="Quinoprotein alcohol dehydrogenase-like"/>
    <property type="match status" value="1"/>
</dbReference>
<dbReference type="GO" id="GO:0008017">
    <property type="term" value="F:microtubule binding"/>
    <property type="evidence" value="ECO:0007669"/>
    <property type="project" value="TreeGrafter"/>
</dbReference>
<evidence type="ECO:0000313" key="13">
    <source>
        <dbReference type="EMBL" id="KJE88838.1"/>
    </source>
</evidence>
<evidence type="ECO:0000259" key="12">
    <source>
        <dbReference type="Pfam" id="PF23414"/>
    </source>
</evidence>
<name>A0A0D2WIH2_CAPO3</name>
<evidence type="ECO:0000256" key="8">
    <source>
        <dbReference type="PROSITE-ProRule" id="PRU00221"/>
    </source>
</evidence>
<evidence type="ECO:0000256" key="6">
    <source>
        <dbReference type="ARBA" id="ARBA00022737"/>
    </source>
</evidence>
<organism evidence="13 14">
    <name type="scientific">Capsaspora owczarzaki (strain ATCC 30864)</name>
    <dbReference type="NCBI Taxonomy" id="595528"/>
    <lineage>
        <taxon>Eukaryota</taxon>
        <taxon>Filasterea</taxon>
        <taxon>Capsaspora</taxon>
    </lineage>
</organism>
<dbReference type="OrthoDB" id="47802at2759"/>
<dbReference type="InterPro" id="IPR055439">
    <property type="entry name" value="Beta-prop_EML_1st"/>
</dbReference>
<dbReference type="Pfam" id="PF23414">
    <property type="entry name" value="Beta-prop_EML_2"/>
    <property type="match status" value="1"/>
</dbReference>
<dbReference type="Gene3D" id="2.130.10.10">
    <property type="entry name" value="YVTN repeat-like/Quinoprotein amine dehydrogenase"/>
    <property type="match status" value="2"/>
</dbReference>
<dbReference type="OMA" id="FTYNDSH"/>
<evidence type="ECO:0000256" key="5">
    <source>
        <dbReference type="ARBA" id="ARBA00022701"/>
    </source>
</evidence>
<sequence>MATVEEVAELRAEVARLAQTVESQQAAIADLTQTVAKLTAAGATTAQRSTLGGASPAAAAARRTPATAAAAATTTGTPSRSLSASAATASPARSAASSTTTAPAAGARRTTATATAAPGSPAARGRVPLTNGSAAKAPAASSAAAVPGPEPHHYFIQGRRIVVHPPTGYVKPTEPASAPEVGLTLSHVHGFRGRDTFNNLFLVDEGRTAIWNTAAVVVLQDVETGRQRHLLGHTDDITCLAVDATRKFAVTGQVCSKGKGEKAYLILWDLTTGTAVGHLGGKNIGGHDQSVACAAFSADGSHILSIGNDTEHTAIVWNAATRAQVYTAPGGQDKVVAVGAVPNTSTNWISVGTHHVSFWGAVDDKPFARKKGIFGKHGDQQTIVSVAYNESGSRAVTGTAKTGEILLWNVATASVLASASSGNVGEAGNSILGLRAVPGHPGSFISTDKLKNAQVWQLAENDTLTAGASSPIGIEARAIDVLGSRLVVGGVDHTAKLFQLAADGLTVQGAGVVLTSAHSAEVWALAHHPSKTQFATAADDKKLTIFDAVTHAQLQTTALPGAARSVSYNSDGTFIAVGLNDGRFVVLQGDTLEVVGGRKDRKEEIADIRFSSTVPSILAVASHDNFIDVYHVAAGAIERKAICKGHSSFITHIDWSADGRFLRSTSGDYELLFWEALTGKQVTASVDVRDLTWASQTCVLGWDVAGIWPPDSDGTDVNAVSASPDNTLLASGSDDGFVRLFRIPVLEPGRNIMAPAKEYGARHSAHVTNVRFSRDGKSLVSTGGNDCTIMLWTVA</sequence>
<feature type="repeat" description="WD" evidence="8">
    <location>
        <begin position="710"/>
        <end position="743"/>
    </location>
</feature>
<feature type="compositionally biased region" description="Low complexity" evidence="10">
    <location>
        <begin position="133"/>
        <end position="145"/>
    </location>
</feature>
<dbReference type="Proteomes" id="UP000008743">
    <property type="component" value="Unassembled WGS sequence"/>
</dbReference>
<dbReference type="PANTHER" id="PTHR13720:SF50">
    <property type="entry name" value="ECHINODERM MICROTUBULE-ASSOCIATED PROTEIN-LIKE 2"/>
    <property type="match status" value="1"/>
</dbReference>
<comment type="similarity">
    <text evidence="2">Belongs to the WD repeat EMAP family.</text>
</comment>
<dbReference type="InterPro" id="IPR011047">
    <property type="entry name" value="Quinoprotein_ADH-like_sf"/>
</dbReference>
<dbReference type="InterPro" id="IPR036322">
    <property type="entry name" value="WD40_repeat_dom_sf"/>
</dbReference>
<dbReference type="InterPro" id="IPR055442">
    <property type="entry name" value="Beta-prop_EML-like_2nd"/>
</dbReference>
<evidence type="ECO:0000256" key="7">
    <source>
        <dbReference type="ARBA" id="ARBA00023212"/>
    </source>
</evidence>
<feature type="repeat" description="WD" evidence="8">
    <location>
        <begin position="760"/>
        <end position="795"/>
    </location>
</feature>
<feature type="region of interest" description="Disordered" evidence="10">
    <location>
        <begin position="45"/>
        <end position="151"/>
    </location>
</feature>
<dbReference type="eggNOG" id="KOG2106">
    <property type="taxonomic scope" value="Eukaryota"/>
</dbReference>
<evidence type="ECO:0000256" key="9">
    <source>
        <dbReference type="SAM" id="Coils"/>
    </source>
</evidence>
<feature type="coiled-coil region" evidence="9">
    <location>
        <begin position="7"/>
        <end position="41"/>
    </location>
</feature>
<dbReference type="Pfam" id="PF03451">
    <property type="entry name" value="HELP"/>
    <property type="match status" value="1"/>
</dbReference>
<gene>
    <name evidence="13" type="ORF">CAOG_000417</name>
</gene>
<dbReference type="InParanoid" id="A0A0D2WIH2"/>
<feature type="domain" description="EML-like second beta-propeller" evidence="12">
    <location>
        <begin position="522"/>
        <end position="794"/>
    </location>
</feature>
<dbReference type="GO" id="GO:0000226">
    <property type="term" value="P:microtubule cytoskeleton organization"/>
    <property type="evidence" value="ECO:0007669"/>
    <property type="project" value="TreeGrafter"/>
</dbReference>
<evidence type="ECO:0000256" key="4">
    <source>
        <dbReference type="ARBA" id="ARBA00022574"/>
    </source>
</evidence>
<evidence type="ECO:0000259" key="11">
    <source>
        <dbReference type="Pfam" id="PF23409"/>
    </source>
</evidence>
<dbReference type="PhylomeDB" id="A0A0D2WIH2"/>
<dbReference type="InterPro" id="IPR001680">
    <property type="entry name" value="WD40_rpt"/>
</dbReference>
<accession>A0A0D2WIH2</accession>
<keyword evidence="6" id="KW-0677">Repeat</keyword>
<keyword evidence="14" id="KW-1185">Reference proteome</keyword>
<evidence type="ECO:0000313" key="14">
    <source>
        <dbReference type="Proteomes" id="UP000008743"/>
    </source>
</evidence>
<comment type="subcellular location">
    <subcellularLocation>
        <location evidence="1">Cytoplasm</location>
        <location evidence="1">Cytoskeleton</location>
    </subcellularLocation>
</comment>
<feature type="compositionally biased region" description="Low complexity" evidence="10">
    <location>
        <begin position="52"/>
        <end position="126"/>
    </location>
</feature>
<evidence type="ECO:0000256" key="3">
    <source>
        <dbReference type="ARBA" id="ARBA00022490"/>
    </source>
</evidence>
<reference evidence="14" key="1">
    <citation type="submission" date="2011-02" db="EMBL/GenBank/DDBJ databases">
        <title>The Genome Sequence of Capsaspora owczarzaki ATCC 30864.</title>
        <authorList>
            <person name="Russ C."/>
            <person name="Cuomo C."/>
            <person name="Burger G."/>
            <person name="Gray M.W."/>
            <person name="Holland P.W.H."/>
            <person name="King N."/>
            <person name="Lang F.B.F."/>
            <person name="Roger A.J."/>
            <person name="Ruiz-Trillo I."/>
            <person name="Young S.K."/>
            <person name="Zeng Q."/>
            <person name="Gargeya S."/>
            <person name="Alvarado L."/>
            <person name="Berlin A."/>
            <person name="Chapman S.B."/>
            <person name="Chen Z."/>
            <person name="Freedman E."/>
            <person name="Gellesch M."/>
            <person name="Goldberg J."/>
            <person name="Griggs A."/>
            <person name="Gujja S."/>
            <person name="Heilman E."/>
            <person name="Heiman D."/>
            <person name="Howarth C."/>
            <person name="Mehta T."/>
            <person name="Neiman D."/>
            <person name="Pearson M."/>
            <person name="Roberts A."/>
            <person name="Saif S."/>
            <person name="Shea T."/>
            <person name="Shenoy N."/>
            <person name="Sisk P."/>
            <person name="Stolte C."/>
            <person name="Sykes S."/>
            <person name="White J."/>
            <person name="Yandava C."/>
            <person name="Haas B."/>
            <person name="Nusbaum C."/>
            <person name="Birren B."/>
        </authorList>
    </citation>
    <scope>NUCLEOTIDE SEQUENCE</scope>
    <source>
        <strain evidence="14">ATCC 30864</strain>
    </source>
</reference>
<dbReference type="Pfam" id="PF23409">
    <property type="entry name" value="Beta-prop_EML"/>
    <property type="match status" value="1"/>
</dbReference>
<keyword evidence="5" id="KW-0493">Microtubule</keyword>
<dbReference type="STRING" id="595528.A0A0D2WIH2"/>
<feature type="domain" description="EML-like first beta-propeller" evidence="11">
    <location>
        <begin position="226"/>
        <end position="419"/>
    </location>
</feature>
<keyword evidence="9" id="KW-0175">Coiled coil</keyword>
<dbReference type="GO" id="GO:0072686">
    <property type="term" value="C:mitotic spindle"/>
    <property type="evidence" value="ECO:0007669"/>
    <property type="project" value="TreeGrafter"/>
</dbReference>
<dbReference type="EMBL" id="KE346360">
    <property type="protein sequence ID" value="KJE88838.1"/>
    <property type="molecule type" value="Genomic_DNA"/>
</dbReference>
<feature type="repeat" description="WD" evidence="8">
    <location>
        <begin position="643"/>
        <end position="684"/>
    </location>
</feature>
<dbReference type="PANTHER" id="PTHR13720">
    <property type="entry name" value="WD-40 REPEAT PROTEIN"/>
    <property type="match status" value="1"/>
</dbReference>
<dbReference type="InterPro" id="IPR005108">
    <property type="entry name" value="HELP"/>
</dbReference>
<dbReference type="InterPro" id="IPR050630">
    <property type="entry name" value="WD_repeat_EMAP"/>
</dbReference>
<dbReference type="PROSITE" id="PS50294">
    <property type="entry name" value="WD_REPEATS_REGION"/>
    <property type="match status" value="2"/>
</dbReference>
<protein>
    <submittedName>
        <fullName evidence="13">Uncharacterized protein</fullName>
    </submittedName>
</protein>
<dbReference type="SUPFAM" id="SSF50978">
    <property type="entry name" value="WD40 repeat-like"/>
    <property type="match status" value="1"/>
</dbReference>
<evidence type="ECO:0000256" key="1">
    <source>
        <dbReference type="ARBA" id="ARBA00004245"/>
    </source>
</evidence>
<keyword evidence="3" id="KW-0963">Cytoplasm</keyword>